<feature type="transmembrane region" description="Helical" evidence="1">
    <location>
        <begin position="158"/>
        <end position="180"/>
    </location>
</feature>
<evidence type="ECO:0000256" key="1">
    <source>
        <dbReference type="SAM" id="Phobius"/>
    </source>
</evidence>
<comment type="caution">
    <text evidence="2">The sequence shown here is derived from an EMBL/GenBank/DDBJ whole genome shotgun (WGS) entry which is preliminary data.</text>
</comment>
<evidence type="ECO:0000313" key="3">
    <source>
        <dbReference type="Proteomes" id="UP001500141"/>
    </source>
</evidence>
<evidence type="ECO:0000313" key="2">
    <source>
        <dbReference type="EMBL" id="GAA4761091.1"/>
    </source>
</evidence>
<dbReference type="RefSeq" id="WP_264544068.1">
    <property type="nucleotide sequence ID" value="NZ_BAABIP010000007.1"/>
</dbReference>
<feature type="transmembrane region" description="Helical" evidence="1">
    <location>
        <begin position="78"/>
        <end position="96"/>
    </location>
</feature>
<evidence type="ECO:0008006" key="4">
    <source>
        <dbReference type="Google" id="ProtNLM"/>
    </source>
</evidence>
<proteinExistence type="predicted"/>
<gene>
    <name evidence="2" type="ORF">GCM10023230_07620</name>
</gene>
<feature type="transmembrane region" description="Helical" evidence="1">
    <location>
        <begin position="220"/>
        <end position="253"/>
    </location>
</feature>
<sequence>MAESCQNCNEIITASFCGNCGQKKYKRIDRKYIWDEIQYTLLHTNKGFLYSVKNILRNPGKTAKDFIDGNRVNHYKPILLIFVLSSIAAFISYKILNFNEIMNAFYSQNQINSKAMVDAMSLLSSYSSILMLLLIPFFSIATKIAFSKCGNNYYEHIVINAYILSYYTLVYIVLVYPIMFFFRHSVVVFGTIAQFSTLLILPILILFFKEFYKDKPFKSILMRVFGVLGLTILGYFILIILVVIVGFVLAAFMGPEALQYVKPK</sequence>
<organism evidence="2 3">
    <name type="scientific">Flavobacterium hankyongi</name>
    <dbReference type="NCBI Taxonomy" id="1176532"/>
    <lineage>
        <taxon>Bacteria</taxon>
        <taxon>Pseudomonadati</taxon>
        <taxon>Bacteroidota</taxon>
        <taxon>Flavobacteriia</taxon>
        <taxon>Flavobacteriales</taxon>
        <taxon>Flavobacteriaceae</taxon>
        <taxon>Flavobacterium</taxon>
    </lineage>
</organism>
<keyword evidence="3" id="KW-1185">Reference proteome</keyword>
<feature type="transmembrane region" description="Helical" evidence="1">
    <location>
        <begin position="186"/>
        <end position="208"/>
    </location>
</feature>
<keyword evidence="1" id="KW-0812">Transmembrane</keyword>
<dbReference type="InterPro" id="IPR022134">
    <property type="entry name" value="DUF3667"/>
</dbReference>
<keyword evidence="1" id="KW-0472">Membrane</keyword>
<dbReference type="Proteomes" id="UP001500141">
    <property type="component" value="Unassembled WGS sequence"/>
</dbReference>
<keyword evidence="1" id="KW-1133">Transmembrane helix</keyword>
<accession>A0ABP8ZNS1</accession>
<name>A0ABP8ZNS1_9FLAO</name>
<dbReference type="EMBL" id="BAABIP010000007">
    <property type="protein sequence ID" value="GAA4761091.1"/>
    <property type="molecule type" value="Genomic_DNA"/>
</dbReference>
<protein>
    <recommendedName>
        <fullName evidence="4">DUF3667 domain-containing protein</fullName>
    </recommendedName>
</protein>
<reference evidence="3" key="1">
    <citation type="journal article" date="2019" name="Int. J. Syst. Evol. Microbiol.">
        <title>The Global Catalogue of Microorganisms (GCM) 10K type strain sequencing project: providing services to taxonomists for standard genome sequencing and annotation.</title>
        <authorList>
            <consortium name="The Broad Institute Genomics Platform"/>
            <consortium name="The Broad Institute Genome Sequencing Center for Infectious Disease"/>
            <person name="Wu L."/>
            <person name="Ma J."/>
        </authorList>
    </citation>
    <scope>NUCLEOTIDE SEQUENCE [LARGE SCALE GENOMIC DNA]</scope>
    <source>
        <strain evidence="3">JCM 18198</strain>
    </source>
</reference>
<feature type="transmembrane region" description="Helical" evidence="1">
    <location>
        <begin position="126"/>
        <end position="146"/>
    </location>
</feature>
<dbReference type="Pfam" id="PF12412">
    <property type="entry name" value="DUF3667"/>
    <property type="match status" value="1"/>
</dbReference>